<dbReference type="AlphaFoldDB" id="A0AAI8VY73"/>
<organism evidence="1 2">
    <name type="scientific">Anthostomella pinea</name>
    <dbReference type="NCBI Taxonomy" id="933095"/>
    <lineage>
        <taxon>Eukaryota</taxon>
        <taxon>Fungi</taxon>
        <taxon>Dikarya</taxon>
        <taxon>Ascomycota</taxon>
        <taxon>Pezizomycotina</taxon>
        <taxon>Sordariomycetes</taxon>
        <taxon>Xylariomycetidae</taxon>
        <taxon>Xylariales</taxon>
        <taxon>Xylariaceae</taxon>
        <taxon>Anthostomella</taxon>
    </lineage>
</organism>
<sequence>MQHAAPSTGTLRPLHKDTALAVGITQWSSAHMDIMDMAHPPPVQREEDGVKRKLHQGTTMCPITAYFENTGAQPWEGVDLVSRAGVGSPIEPVPLDGRALSR</sequence>
<dbReference type="Proteomes" id="UP001295740">
    <property type="component" value="Unassembled WGS sequence"/>
</dbReference>
<name>A0AAI8VY73_9PEZI</name>
<comment type="caution">
    <text evidence="1">The sequence shown here is derived from an EMBL/GenBank/DDBJ whole genome shotgun (WGS) entry which is preliminary data.</text>
</comment>
<evidence type="ECO:0000313" key="1">
    <source>
        <dbReference type="EMBL" id="CAJ2513252.1"/>
    </source>
</evidence>
<gene>
    <name evidence="1" type="ORF">KHLLAP_LOCUS13720</name>
</gene>
<reference evidence="1" key="1">
    <citation type="submission" date="2023-10" db="EMBL/GenBank/DDBJ databases">
        <authorList>
            <person name="Hackl T."/>
        </authorList>
    </citation>
    <scope>NUCLEOTIDE SEQUENCE</scope>
</reference>
<proteinExistence type="predicted"/>
<keyword evidence="2" id="KW-1185">Reference proteome</keyword>
<protein>
    <submittedName>
        <fullName evidence="1">Uu.00g013710.m01.CDS01</fullName>
    </submittedName>
</protein>
<evidence type="ECO:0000313" key="2">
    <source>
        <dbReference type="Proteomes" id="UP001295740"/>
    </source>
</evidence>
<dbReference type="EMBL" id="CAUWAG010000020">
    <property type="protein sequence ID" value="CAJ2513252.1"/>
    <property type="molecule type" value="Genomic_DNA"/>
</dbReference>
<accession>A0AAI8VY73</accession>